<gene>
    <name evidence="1" type="ORF">GCM10022276_00070</name>
</gene>
<sequence length="104" mass="11677">MWSAHDVAHHHHRRYSKLRLAELFERTGYAVELNSYFNSVLFPLIAASRLIGKLRRQDSADDAMPSELLNTMLEAVFGLEAGLIGRIPMPFGVSLVAVARRPTT</sequence>
<organism evidence="1 2">
    <name type="scientific">Sphingomonas limnosediminicola</name>
    <dbReference type="NCBI Taxonomy" id="940133"/>
    <lineage>
        <taxon>Bacteria</taxon>
        <taxon>Pseudomonadati</taxon>
        <taxon>Pseudomonadota</taxon>
        <taxon>Alphaproteobacteria</taxon>
        <taxon>Sphingomonadales</taxon>
        <taxon>Sphingomonadaceae</taxon>
        <taxon>Sphingomonas</taxon>
    </lineage>
</organism>
<reference evidence="2" key="1">
    <citation type="journal article" date="2019" name="Int. J. Syst. Evol. Microbiol.">
        <title>The Global Catalogue of Microorganisms (GCM) 10K type strain sequencing project: providing services to taxonomists for standard genome sequencing and annotation.</title>
        <authorList>
            <consortium name="The Broad Institute Genomics Platform"/>
            <consortium name="The Broad Institute Genome Sequencing Center for Infectious Disease"/>
            <person name="Wu L."/>
            <person name="Ma J."/>
        </authorList>
    </citation>
    <scope>NUCLEOTIDE SEQUENCE [LARGE SCALE GENOMIC DNA]</scope>
    <source>
        <strain evidence="2">JCM 17543</strain>
    </source>
</reference>
<evidence type="ECO:0000313" key="2">
    <source>
        <dbReference type="Proteomes" id="UP001500827"/>
    </source>
</evidence>
<proteinExistence type="predicted"/>
<accession>A0ABP7KTB0</accession>
<name>A0ABP7KTB0_9SPHN</name>
<dbReference type="EMBL" id="BAABBM010000001">
    <property type="protein sequence ID" value="GAA3885139.1"/>
    <property type="molecule type" value="Genomic_DNA"/>
</dbReference>
<protein>
    <submittedName>
        <fullName evidence="1">Uncharacterized protein</fullName>
    </submittedName>
</protein>
<dbReference type="RefSeq" id="WP_344697648.1">
    <property type="nucleotide sequence ID" value="NZ_BAABBM010000001.1"/>
</dbReference>
<dbReference type="Proteomes" id="UP001500827">
    <property type="component" value="Unassembled WGS sequence"/>
</dbReference>
<keyword evidence="2" id="KW-1185">Reference proteome</keyword>
<comment type="caution">
    <text evidence="1">The sequence shown here is derived from an EMBL/GenBank/DDBJ whole genome shotgun (WGS) entry which is preliminary data.</text>
</comment>
<evidence type="ECO:0000313" key="1">
    <source>
        <dbReference type="EMBL" id="GAA3885139.1"/>
    </source>
</evidence>